<dbReference type="EMBL" id="CQQC01000293">
    <property type="protein sequence ID" value="CNU77524.1"/>
    <property type="molecule type" value="Genomic_DNA"/>
</dbReference>
<evidence type="ECO:0000313" key="26">
    <source>
        <dbReference type="Proteomes" id="UP000049023"/>
    </source>
</evidence>
<dbReference type="GO" id="GO:0016746">
    <property type="term" value="F:acyltransferase activity"/>
    <property type="evidence" value="ECO:0007669"/>
    <property type="project" value="UniProtKB-KW"/>
</dbReference>
<dbReference type="EMBL" id="CNFU01000463">
    <property type="protein sequence ID" value="CKR88597.1"/>
    <property type="molecule type" value="Genomic_DNA"/>
</dbReference>
<evidence type="ECO:0000313" key="9">
    <source>
        <dbReference type="EMBL" id="COU85113.1"/>
    </source>
</evidence>
<dbReference type="Proteomes" id="UP000046680">
    <property type="component" value="Unassembled WGS sequence"/>
</dbReference>
<sequence length="146" mass="15597">MQSSHIDGEIVGALIPDLAVLHSEDASRAAVGREKHRCSLDPLGGGFRSRRASMPAGALLLSAVIAIQLDRMNARVFGDGWIGAQACMWVNKFHEESTVTALSPSSPIAQGSIARHPETMQSAYVRIAEGGSRDVAPAAQLQRRRP</sequence>
<dbReference type="Proteomes" id="UP000300237">
    <property type="component" value="Chromosome"/>
</dbReference>
<evidence type="ECO:0000313" key="4">
    <source>
        <dbReference type="EMBL" id="CKQ99118.1"/>
    </source>
</evidence>
<evidence type="ECO:0000313" key="18">
    <source>
        <dbReference type="Proteomes" id="UP000039217"/>
    </source>
</evidence>
<dbReference type="EMBL" id="CSAD01000038">
    <property type="protein sequence ID" value="COU85113.1"/>
    <property type="molecule type" value="Genomic_DNA"/>
</dbReference>
<evidence type="ECO:0000313" key="6">
    <source>
        <dbReference type="EMBL" id="CKS81131.1"/>
    </source>
</evidence>
<name>A0A0E8TTH7_MYCTX</name>
<evidence type="ECO:0000313" key="11">
    <source>
        <dbReference type="EMBL" id="COV70504.1"/>
    </source>
</evidence>
<evidence type="ECO:0000313" key="22">
    <source>
        <dbReference type="Proteomes" id="UP000046947"/>
    </source>
</evidence>
<reference evidence="7 27" key="2">
    <citation type="submission" date="2015-03" db="EMBL/GenBank/DDBJ databases">
        <authorList>
            <consortium name="Pathogen Informatics"/>
            <person name="Murphy D."/>
        </authorList>
    </citation>
    <scope>NUCLEOTIDE SEQUENCE [LARGE SCALE GENOMIC DNA]</scope>
    <source>
        <strain evidence="7 27">0268S</strain>
        <strain evidence="13">N09902308</strain>
    </source>
</reference>
<evidence type="ECO:0000313" key="28">
    <source>
        <dbReference type="Proteomes" id="UP000050164"/>
    </source>
</evidence>
<evidence type="ECO:0000313" key="1">
    <source>
        <dbReference type="EMBL" id="CFE39372.1"/>
    </source>
</evidence>
<accession>A0A0E8TTH7</accession>
<evidence type="ECO:0000313" key="5">
    <source>
        <dbReference type="EMBL" id="CKR88597.1"/>
    </source>
</evidence>
<evidence type="ECO:0000313" key="21">
    <source>
        <dbReference type="Proteomes" id="UP000046680"/>
    </source>
</evidence>
<dbReference type="Proteomes" id="UP000039021">
    <property type="component" value="Unassembled WGS sequence"/>
</dbReference>
<dbReference type="EMBL" id="COPH01000005">
    <property type="protein sequence ID" value="CLV67821.1"/>
    <property type="molecule type" value="Genomic_DNA"/>
</dbReference>
<keyword evidence="11" id="KW-0012">Acyltransferase</keyword>
<dbReference type="Proteomes" id="UP000048600">
    <property type="component" value="Unassembled WGS sequence"/>
</dbReference>
<evidence type="ECO:0000313" key="3">
    <source>
        <dbReference type="EMBL" id="CFR67793.1"/>
    </source>
</evidence>
<dbReference type="PATRIC" id="fig|1773.206.peg.1313"/>
<dbReference type="Proteomes" id="UP000046947">
    <property type="component" value="Unassembled WGS sequence"/>
</dbReference>
<dbReference type="Proteomes" id="UP000049023">
    <property type="component" value="Unassembled WGS sequence"/>
</dbReference>
<dbReference type="EMBL" id="CSAE01000181">
    <property type="protein sequence ID" value="COV70504.1"/>
    <property type="molecule type" value="Genomic_DNA"/>
</dbReference>
<dbReference type="EMBL" id="CGCX01000126">
    <property type="protein sequence ID" value="CFR67793.1"/>
    <property type="molecule type" value="Genomic_DNA"/>
</dbReference>
<evidence type="ECO:0000313" key="23">
    <source>
        <dbReference type="Proteomes" id="UP000048289"/>
    </source>
</evidence>
<evidence type="ECO:0000313" key="10">
    <source>
        <dbReference type="EMBL" id="COV56327.1"/>
    </source>
</evidence>
<dbReference type="EMBL" id="CSBK01000066">
    <property type="protein sequence ID" value="COW88395.1"/>
    <property type="molecule type" value="Genomic_DNA"/>
</dbReference>
<dbReference type="AlphaFoldDB" id="A0A0E8TTH7"/>
<evidence type="ECO:0000313" key="14">
    <source>
        <dbReference type="EMBL" id="OMH59454.1"/>
    </source>
</evidence>
<dbReference type="EMBL" id="CFOE01000192">
    <property type="protein sequence ID" value="CFE39372.1"/>
    <property type="molecule type" value="Genomic_DNA"/>
</dbReference>
<evidence type="ECO:0000313" key="27">
    <source>
        <dbReference type="Proteomes" id="UP000050139"/>
    </source>
</evidence>
<dbReference type="EMBL" id="LWDQ01000001">
    <property type="protein sequence ID" value="OMH59454.1"/>
    <property type="molecule type" value="Genomic_DNA"/>
</dbReference>
<dbReference type="Proteomes" id="UP000044938">
    <property type="component" value="Unassembled WGS sequence"/>
</dbReference>
<evidence type="ECO:0000313" key="25">
    <source>
        <dbReference type="Proteomes" id="UP000048948"/>
    </source>
</evidence>
<evidence type="ECO:0000313" key="15">
    <source>
        <dbReference type="EMBL" id="VCU49798.1"/>
    </source>
</evidence>
<evidence type="ECO:0000313" key="17">
    <source>
        <dbReference type="Proteomes" id="UP000039021"/>
    </source>
</evidence>
<dbReference type="EMBL" id="CSAJ01000409">
    <property type="protein sequence ID" value="COW57687.1"/>
    <property type="molecule type" value="Genomic_DNA"/>
</dbReference>
<proteinExistence type="predicted"/>
<reference evidence="11" key="1">
    <citation type="submission" date="2015-03" db="EMBL/GenBank/DDBJ databases">
        <authorList>
            <person name="Murphy D."/>
        </authorList>
    </citation>
    <scope>NUCLEOTIDE SEQUENCE [LARGE SCALE GENOMIC DNA]</scope>
    <source>
        <strain evidence="11">K00500041</strain>
    </source>
</reference>
<reference evidence="16 17" key="3">
    <citation type="submission" date="2015-03" db="EMBL/GenBank/DDBJ databases">
        <authorList>
            <consortium name="Pathogen Informatics"/>
        </authorList>
    </citation>
    <scope>NUCLEOTIDE SEQUENCE [LARGE SCALE GENOMIC DNA]</scope>
    <source>
        <strain evidence="6 25">Bir 172</strain>
        <strain evidence="4 28">Bir 185</strain>
        <strain evidence="5 26">Bir 187</strain>
        <strain evidence="3 21">C09601061</strain>
        <strain evidence="8 18">D00501624</strain>
        <strain evidence="9 20">G09801536</strain>
        <strain evidence="1 23">G09901357</strain>
        <strain evidence="2 22">H09601792</strain>
        <strain evidence="16">K00500041</strain>
        <strain evidence="12 19">M09401471</strain>
        <strain evidence="17">N09902308</strain>
        <strain evidence="10 24">P00601463</strain>
    </source>
</reference>
<dbReference type="Proteomes" id="UP000045842">
    <property type="component" value="Unassembled WGS sequence"/>
</dbReference>
<evidence type="ECO:0000313" key="30">
    <source>
        <dbReference type="Proteomes" id="UP000300237"/>
    </source>
</evidence>
<evidence type="ECO:0000313" key="12">
    <source>
        <dbReference type="EMBL" id="COW57687.1"/>
    </source>
</evidence>
<gene>
    <name evidence="11" type="primary">papA4</name>
    <name evidence="14" type="synonym">papA2_1</name>
    <name evidence="14" type="ORF">A4S10_01622</name>
    <name evidence="15" type="ORF">DKC2_1627</name>
    <name evidence="3" type="ORF">ERS007657_00563</name>
    <name evidence="8" type="ORF">ERS007661_01159</name>
    <name evidence="9" type="ORF">ERS007679_00500</name>
    <name evidence="1" type="ORF">ERS007681_01752</name>
    <name evidence="2" type="ORF">ERS007688_00527</name>
    <name evidence="11" type="ORF">ERS007703_01901</name>
    <name evidence="12" type="ORF">ERS007720_02880</name>
    <name evidence="13" type="ORF">ERS007739_00264</name>
    <name evidence="10" type="ORF">ERS007741_00177</name>
    <name evidence="6" type="ORF">ERS027646_02497</name>
    <name evidence="4" type="ORF">ERS027659_00511</name>
    <name evidence="5" type="ORF">ERS027661_02273</name>
    <name evidence="7" type="ORF">ERS094118_00892</name>
</gene>
<evidence type="ECO:0000313" key="8">
    <source>
        <dbReference type="EMBL" id="CNU77524.1"/>
    </source>
</evidence>
<dbReference type="Proteomes" id="UP000189452">
    <property type="component" value="Chromosome"/>
</dbReference>
<reference evidence="14 29" key="5">
    <citation type="submission" date="2017-02" db="EMBL/GenBank/DDBJ databases">
        <title>Protein polymorphisms may explain contrasting epidemiological fitness of two variants of a multidrug-resistant Mycobacterium tuberculosis strain.</title>
        <authorList>
            <person name="Bigi M.M."/>
            <person name="Lopez B."/>
            <person name="Blanco F.C."/>
            <person name="Sasiain M.C."/>
            <person name="De La Barrera S."/>
            <person name="Ritacco V."/>
            <person name="Bigi F."/>
            <person name="Soria M.A."/>
        </authorList>
    </citation>
    <scope>NUCLEOTIDE SEQUENCE [LARGE SCALE GENOMIC DNA]</scope>
    <source>
        <strain evidence="14 29">6548</strain>
    </source>
</reference>
<evidence type="ECO:0000313" key="29">
    <source>
        <dbReference type="Proteomes" id="UP000189452"/>
    </source>
</evidence>
<evidence type="ECO:0000313" key="2">
    <source>
        <dbReference type="EMBL" id="CFE46969.1"/>
    </source>
</evidence>
<dbReference type="Proteomes" id="UP000050139">
    <property type="component" value="Unassembled WGS sequence"/>
</dbReference>
<dbReference type="EMBL" id="CHKL01000008">
    <property type="protein sequence ID" value="COV56327.1"/>
    <property type="molecule type" value="Genomic_DNA"/>
</dbReference>
<dbReference type="EMBL" id="CFOH01000049">
    <property type="protein sequence ID" value="CFE46969.1"/>
    <property type="molecule type" value="Genomic_DNA"/>
</dbReference>
<dbReference type="EMBL" id="LR027516">
    <property type="protein sequence ID" value="VCU49798.1"/>
    <property type="molecule type" value="Genomic_DNA"/>
</dbReference>
<organism evidence="11 16">
    <name type="scientific">Mycobacterium tuberculosis</name>
    <dbReference type="NCBI Taxonomy" id="1773"/>
    <lineage>
        <taxon>Bacteria</taxon>
        <taxon>Bacillati</taxon>
        <taxon>Actinomycetota</taxon>
        <taxon>Actinomycetes</taxon>
        <taxon>Mycobacteriales</taxon>
        <taxon>Mycobacteriaceae</taxon>
        <taxon>Mycobacterium</taxon>
        <taxon>Mycobacterium tuberculosis complex</taxon>
    </lineage>
</organism>
<evidence type="ECO:0000313" key="13">
    <source>
        <dbReference type="EMBL" id="COW88395.1"/>
    </source>
</evidence>
<evidence type="ECO:0000313" key="16">
    <source>
        <dbReference type="Proteomes" id="UP000038802"/>
    </source>
</evidence>
<evidence type="ECO:0000313" key="7">
    <source>
        <dbReference type="EMBL" id="CLV67821.1"/>
    </source>
</evidence>
<dbReference type="EC" id="2.3.1.-" evidence="11 14"/>
<dbReference type="Proteomes" id="UP000048289">
    <property type="component" value="Unassembled WGS sequence"/>
</dbReference>
<evidence type="ECO:0000313" key="19">
    <source>
        <dbReference type="Proteomes" id="UP000044938"/>
    </source>
</evidence>
<dbReference type="Proteomes" id="UP000048948">
    <property type="component" value="Unassembled WGS sequence"/>
</dbReference>
<reference evidence="14 29" key="4">
    <citation type="submission" date="2016-04" db="EMBL/GenBank/DDBJ databases">
        <authorList>
            <person name="Bigi M."/>
            <person name="Bigi F."/>
            <person name="Soria M.A."/>
        </authorList>
    </citation>
    <scope>NUCLEOTIDE SEQUENCE [LARGE SCALE GENOMIC DNA]</scope>
    <source>
        <strain evidence="14 29">6548</strain>
    </source>
</reference>
<dbReference type="STRING" id="115862.BBG46_08160"/>
<keyword evidence="11" id="KW-0808">Transferase</keyword>
<dbReference type="EMBL" id="CNFT01000069">
    <property type="protein sequence ID" value="CKQ99118.1"/>
    <property type="molecule type" value="Genomic_DNA"/>
</dbReference>
<dbReference type="EMBL" id="CNGE01000466">
    <property type="protein sequence ID" value="CKS81131.1"/>
    <property type="molecule type" value="Genomic_DNA"/>
</dbReference>
<reference evidence="15 30" key="6">
    <citation type="submission" date="2018-08" db="EMBL/GenBank/DDBJ databases">
        <authorList>
            <person name="Fokvardsen B D."/>
            <person name="Norman A."/>
        </authorList>
    </citation>
    <scope>NUCLEOTIDE SEQUENCE [LARGE SCALE GENOMIC DNA]</scope>
    <source>
        <strain evidence="15 30">DKC2</strain>
    </source>
</reference>
<evidence type="ECO:0000313" key="20">
    <source>
        <dbReference type="Proteomes" id="UP000045842"/>
    </source>
</evidence>
<dbReference type="Proteomes" id="UP000038802">
    <property type="component" value="Unassembled WGS sequence"/>
</dbReference>
<evidence type="ECO:0000313" key="24">
    <source>
        <dbReference type="Proteomes" id="UP000048600"/>
    </source>
</evidence>
<dbReference type="Proteomes" id="UP000039217">
    <property type="component" value="Unassembled WGS sequence"/>
</dbReference>
<protein>
    <submittedName>
        <fullName evidence="11">Polyketide synthase</fullName>
    </submittedName>
    <submittedName>
        <fullName evidence="14">Trehalose-2-sulfate acyltransferase papA2</fullName>
        <ecNumber evidence="11 14">2.3.1.-</ecNumber>
    </submittedName>
</protein>
<dbReference type="Proteomes" id="UP000050164">
    <property type="component" value="Unassembled WGS sequence"/>
</dbReference>